<keyword evidence="3" id="KW-0378">Hydrolase</keyword>
<keyword evidence="4" id="KW-1185">Reference proteome</keyword>
<dbReference type="Proteomes" id="UP000193963">
    <property type="component" value="Unassembled WGS sequence"/>
</dbReference>
<feature type="domain" description="Amidohydrolase-related" evidence="2">
    <location>
        <begin position="19"/>
        <end position="364"/>
    </location>
</feature>
<dbReference type="GO" id="GO:0016787">
    <property type="term" value="F:hydrolase activity"/>
    <property type="evidence" value="ECO:0007669"/>
    <property type="project" value="UniProtKB-KW"/>
</dbReference>
<dbReference type="InterPro" id="IPR032465">
    <property type="entry name" value="ACMSD"/>
</dbReference>
<dbReference type="OrthoDB" id="149172at2"/>
<sequence length="365" mass="41608">MSVTELEKTETTEAKLGIVDCDIHPALTTRGEIAAFLPLRWRDHVRDWGMRSGGPFAGALQYPRMGHGMRQDSYPPDGGAPASNLAFMQTQLLDDLNIEFGLLHALNAGPSLQNQELGAAVCSAFNDWQIDKWLSKEPRLKGGISIPQEDTAAALREIDERSKDPRFVQVAFVPRSMEPAGRRRYWPIYERAEALDLPIGVHSAATGWRANSGAGWGSFYVEEHYGFAHTAQTMLTSMIFEGVFERFPKLKVVLVEGGFAWLAPLMWRMDREWERMREEVPHVTRRPSDYVKSNVWLTTQPVEEPPNVRHMTHLLNWIGWDKLMFSTDYPHWDFDHPDRAFRVGMSEEARRGILRDNALGVYNLT</sequence>
<gene>
    <name evidence="3" type="ORF">PSM7751_00394</name>
</gene>
<accession>A0A1X6YAG2</accession>
<dbReference type="InterPro" id="IPR032466">
    <property type="entry name" value="Metal_Hydrolase"/>
</dbReference>
<dbReference type="PANTHER" id="PTHR21240">
    <property type="entry name" value="2-AMINO-3-CARBOXYLMUCONATE-6-SEMIALDEHYDE DECARBOXYLASE"/>
    <property type="match status" value="1"/>
</dbReference>
<evidence type="ECO:0000259" key="2">
    <source>
        <dbReference type="Pfam" id="PF04909"/>
    </source>
</evidence>
<dbReference type="EMBL" id="FWFN01000001">
    <property type="protein sequence ID" value="SLN15092.1"/>
    <property type="molecule type" value="Genomic_DNA"/>
</dbReference>
<reference evidence="3 4" key="1">
    <citation type="submission" date="2017-03" db="EMBL/GenBank/DDBJ databases">
        <authorList>
            <person name="Afonso C.L."/>
            <person name="Miller P.J."/>
            <person name="Scott M.A."/>
            <person name="Spackman E."/>
            <person name="Goraichik I."/>
            <person name="Dimitrov K.M."/>
            <person name="Suarez D.L."/>
            <person name="Swayne D.E."/>
        </authorList>
    </citation>
    <scope>NUCLEOTIDE SEQUENCE [LARGE SCALE GENOMIC DNA]</scope>
    <source>
        <strain evidence="3 4">CECT 7751</strain>
    </source>
</reference>
<dbReference type="GO" id="GO:0016831">
    <property type="term" value="F:carboxy-lyase activity"/>
    <property type="evidence" value="ECO:0007669"/>
    <property type="project" value="InterPro"/>
</dbReference>
<keyword evidence="1" id="KW-0456">Lyase</keyword>
<protein>
    <submittedName>
        <fullName evidence="3">Amidohydrolase</fullName>
    </submittedName>
</protein>
<proteinExistence type="predicted"/>
<dbReference type="SUPFAM" id="SSF51556">
    <property type="entry name" value="Metallo-dependent hydrolases"/>
    <property type="match status" value="1"/>
</dbReference>
<name>A0A1X6YAG2_9RHOB</name>
<dbReference type="RefSeq" id="WP_085886305.1">
    <property type="nucleotide sequence ID" value="NZ_FWFN01000001.1"/>
</dbReference>
<evidence type="ECO:0000256" key="1">
    <source>
        <dbReference type="ARBA" id="ARBA00023239"/>
    </source>
</evidence>
<dbReference type="GO" id="GO:0005737">
    <property type="term" value="C:cytoplasm"/>
    <property type="evidence" value="ECO:0007669"/>
    <property type="project" value="TreeGrafter"/>
</dbReference>
<evidence type="ECO:0000313" key="3">
    <source>
        <dbReference type="EMBL" id="SLN15092.1"/>
    </source>
</evidence>
<dbReference type="GO" id="GO:0019748">
    <property type="term" value="P:secondary metabolic process"/>
    <property type="evidence" value="ECO:0007669"/>
    <property type="project" value="TreeGrafter"/>
</dbReference>
<dbReference type="AlphaFoldDB" id="A0A1X6YAG2"/>
<organism evidence="3 4">
    <name type="scientific">Pseudooceanicola marinus</name>
    <dbReference type="NCBI Taxonomy" id="396013"/>
    <lineage>
        <taxon>Bacteria</taxon>
        <taxon>Pseudomonadati</taxon>
        <taxon>Pseudomonadota</taxon>
        <taxon>Alphaproteobacteria</taxon>
        <taxon>Rhodobacterales</taxon>
        <taxon>Paracoccaceae</taxon>
        <taxon>Pseudooceanicola</taxon>
    </lineage>
</organism>
<dbReference type="InterPro" id="IPR006680">
    <property type="entry name" value="Amidohydro-rel"/>
</dbReference>
<dbReference type="Pfam" id="PF04909">
    <property type="entry name" value="Amidohydro_2"/>
    <property type="match status" value="1"/>
</dbReference>
<dbReference type="Gene3D" id="3.20.20.140">
    <property type="entry name" value="Metal-dependent hydrolases"/>
    <property type="match status" value="1"/>
</dbReference>
<evidence type="ECO:0000313" key="4">
    <source>
        <dbReference type="Proteomes" id="UP000193963"/>
    </source>
</evidence>
<dbReference type="PANTHER" id="PTHR21240:SF28">
    <property type="entry name" value="ISO-OROTATE DECARBOXYLASE (EUROFUNG)"/>
    <property type="match status" value="1"/>
</dbReference>